<dbReference type="PROSITE" id="PS50294">
    <property type="entry name" value="WD_REPEATS_REGION"/>
    <property type="match status" value="1"/>
</dbReference>
<dbReference type="InterPro" id="IPR001680">
    <property type="entry name" value="WD40_rpt"/>
</dbReference>
<organism evidence="2 3">
    <name type="scientific">Prorocentrum cordatum</name>
    <dbReference type="NCBI Taxonomy" id="2364126"/>
    <lineage>
        <taxon>Eukaryota</taxon>
        <taxon>Sar</taxon>
        <taxon>Alveolata</taxon>
        <taxon>Dinophyceae</taxon>
        <taxon>Prorocentrales</taxon>
        <taxon>Prorocentraceae</taxon>
        <taxon>Prorocentrum</taxon>
    </lineage>
</organism>
<dbReference type="InterPro" id="IPR015943">
    <property type="entry name" value="WD40/YVTN_repeat-like_dom_sf"/>
</dbReference>
<keyword evidence="1" id="KW-0853">WD repeat</keyword>
<dbReference type="EMBL" id="CAUYUJ010019660">
    <property type="protein sequence ID" value="CAK0892764.1"/>
    <property type="molecule type" value="Genomic_DNA"/>
</dbReference>
<dbReference type="InterPro" id="IPR036322">
    <property type="entry name" value="WD40_repeat_dom_sf"/>
</dbReference>
<comment type="caution">
    <text evidence="2">The sequence shown here is derived from an EMBL/GenBank/DDBJ whole genome shotgun (WGS) entry which is preliminary data.</text>
</comment>
<proteinExistence type="predicted"/>
<dbReference type="Proteomes" id="UP001189429">
    <property type="component" value="Unassembled WGS sequence"/>
</dbReference>
<dbReference type="Pfam" id="PF00400">
    <property type="entry name" value="WD40"/>
    <property type="match status" value="1"/>
</dbReference>
<sequence length="647" mass="72502">MQKQLGLMRTETPTKSEINASLQRESDLAIIICRSKAMVSRSNVPDRLQEWLAAASCSNDDFDIIGEPASKKFTLQFKSASGYASREVSQCLPQPTNGPNRRRRFSGWDAFSQAVEVHASVDKSLYQVKFELLLKQLRRTTNGLHPIAELFADEARGEIAHRWKQLLRVIPNAGADHKVEWALANLREFGMDKNLIAENIQQHPANPQLTEWSLQSFLPAAVWITAIFGSADMYDMERDLPHVVGNALKSLVELESDDFTRFDAAHRALCKRGRDLVNRFVLTRLIDREFRVFPTFDSSVSLKDPVRFIQLSSDIRATRRIGRGPGDAASLVRAPRSTRPLGVKNADSREIAAACARELAKALLRRVDPMQRGFTPTLNLAHGAHEPSDARVAEFAPELQTRARARLERELPSWARLSSAPHRTYLGRELGPGIARQLREDLIADTCVSSQGTEEVEPCRLIQSSGRPGSTVTVPRSIDLLNLTSDSDIDVLINQIVFEEPLISEGKKETLRKMLYKLLDKIENKEQQRFYLFKILRAHILPLTNCAFNKSGSKFITGSYDRTCRVWDTLSGDELLTLDGHKNVVYAIAFNNPFGDKIVTGPLFSLCRATANVVPFLVMLFSLRGGTMMSPILSHVLLSVLQDCAEQ</sequence>
<dbReference type="SUPFAM" id="SSF50978">
    <property type="entry name" value="WD40 repeat-like"/>
    <property type="match status" value="1"/>
</dbReference>
<dbReference type="SMART" id="SM00320">
    <property type="entry name" value="WD40"/>
    <property type="match status" value="1"/>
</dbReference>
<dbReference type="Gene3D" id="2.130.10.10">
    <property type="entry name" value="YVTN repeat-like/Quinoprotein amine dehydrogenase"/>
    <property type="match status" value="1"/>
</dbReference>
<accession>A0ABN9X4D4</accession>
<keyword evidence="3" id="KW-1185">Reference proteome</keyword>
<dbReference type="PROSITE" id="PS50082">
    <property type="entry name" value="WD_REPEATS_2"/>
    <property type="match status" value="1"/>
</dbReference>
<feature type="repeat" description="WD" evidence="1">
    <location>
        <begin position="536"/>
        <end position="577"/>
    </location>
</feature>
<name>A0ABN9X4D4_9DINO</name>
<evidence type="ECO:0000313" key="2">
    <source>
        <dbReference type="EMBL" id="CAK0892764.1"/>
    </source>
</evidence>
<reference evidence="2" key="1">
    <citation type="submission" date="2023-10" db="EMBL/GenBank/DDBJ databases">
        <authorList>
            <person name="Chen Y."/>
            <person name="Shah S."/>
            <person name="Dougan E. K."/>
            <person name="Thang M."/>
            <person name="Chan C."/>
        </authorList>
    </citation>
    <scope>NUCLEOTIDE SEQUENCE [LARGE SCALE GENOMIC DNA]</scope>
</reference>
<gene>
    <name evidence="2" type="ORF">PCOR1329_LOCUS72329</name>
</gene>
<evidence type="ECO:0000313" key="3">
    <source>
        <dbReference type="Proteomes" id="UP001189429"/>
    </source>
</evidence>
<evidence type="ECO:0008006" key="4">
    <source>
        <dbReference type="Google" id="ProtNLM"/>
    </source>
</evidence>
<evidence type="ECO:0000256" key="1">
    <source>
        <dbReference type="PROSITE-ProRule" id="PRU00221"/>
    </source>
</evidence>
<protein>
    <recommendedName>
        <fullName evidence="4">Guanine nucleotide-binding protein subunit beta-like protein</fullName>
    </recommendedName>
</protein>